<evidence type="ECO:0000259" key="10">
    <source>
        <dbReference type="PROSITE" id="PS50109"/>
    </source>
</evidence>
<dbReference type="GO" id="GO:0005524">
    <property type="term" value="F:ATP binding"/>
    <property type="evidence" value="ECO:0007669"/>
    <property type="project" value="UniProtKB-KW"/>
</dbReference>
<name>A0A1M6HG81_9FLAO</name>
<keyword evidence="9" id="KW-0812">Transmembrane</keyword>
<evidence type="ECO:0000256" key="8">
    <source>
        <dbReference type="ARBA" id="ARBA00023012"/>
    </source>
</evidence>
<dbReference type="InterPro" id="IPR004358">
    <property type="entry name" value="Sig_transdc_His_kin-like_C"/>
</dbReference>
<proteinExistence type="predicted"/>
<dbReference type="InterPro" id="IPR036890">
    <property type="entry name" value="HATPase_C_sf"/>
</dbReference>
<dbReference type="EMBL" id="FQYY01000011">
    <property type="protein sequence ID" value="SHJ21218.1"/>
    <property type="molecule type" value="Genomic_DNA"/>
</dbReference>
<keyword evidence="9" id="KW-1133">Transmembrane helix</keyword>
<feature type="domain" description="Histidine kinase" evidence="10">
    <location>
        <begin position="181"/>
        <end position="383"/>
    </location>
</feature>
<protein>
    <recommendedName>
        <fullName evidence="2">histidine kinase</fullName>
        <ecNumber evidence="2">2.7.13.3</ecNumber>
    </recommendedName>
</protein>
<keyword evidence="3" id="KW-0597">Phosphoprotein</keyword>
<keyword evidence="5" id="KW-0547">Nucleotide-binding</keyword>
<dbReference type="Gene3D" id="1.10.287.130">
    <property type="match status" value="1"/>
</dbReference>
<dbReference type="PANTHER" id="PTHR43065">
    <property type="entry name" value="SENSOR HISTIDINE KINASE"/>
    <property type="match status" value="1"/>
</dbReference>
<gene>
    <name evidence="11" type="ORF">SAMN04488096_11116</name>
</gene>
<dbReference type="SUPFAM" id="SSF55874">
    <property type="entry name" value="ATPase domain of HSP90 chaperone/DNA topoisomerase II/histidine kinase"/>
    <property type="match status" value="1"/>
</dbReference>
<dbReference type="SUPFAM" id="SSF47384">
    <property type="entry name" value="Homodimeric domain of signal transducing histidine kinase"/>
    <property type="match status" value="1"/>
</dbReference>
<dbReference type="EC" id="2.7.13.3" evidence="2"/>
<keyword evidence="4" id="KW-0808">Transferase</keyword>
<dbReference type="PRINTS" id="PR00344">
    <property type="entry name" value="BCTRLSENSOR"/>
</dbReference>
<dbReference type="Pfam" id="PF00512">
    <property type="entry name" value="HisKA"/>
    <property type="match status" value="1"/>
</dbReference>
<dbReference type="Pfam" id="PF02518">
    <property type="entry name" value="HATPase_c"/>
    <property type="match status" value="1"/>
</dbReference>
<dbReference type="OrthoDB" id="9815750at2"/>
<dbReference type="InterPro" id="IPR005467">
    <property type="entry name" value="His_kinase_dom"/>
</dbReference>
<dbReference type="Proteomes" id="UP000184225">
    <property type="component" value="Unassembled WGS sequence"/>
</dbReference>
<accession>A0A1M6HG81</accession>
<evidence type="ECO:0000313" key="12">
    <source>
        <dbReference type="Proteomes" id="UP000184225"/>
    </source>
</evidence>
<dbReference type="SMART" id="SM00387">
    <property type="entry name" value="HATPase_c"/>
    <property type="match status" value="1"/>
</dbReference>
<evidence type="ECO:0000256" key="6">
    <source>
        <dbReference type="ARBA" id="ARBA00022777"/>
    </source>
</evidence>
<keyword evidence="12" id="KW-1185">Reference proteome</keyword>
<dbReference type="GO" id="GO:0000155">
    <property type="term" value="F:phosphorelay sensor kinase activity"/>
    <property type="evidence" value="ECO:0007669"/>
    <property type="project" value="InterPro"/>
</dbReference>
<keyword evidence="9" id="KW-0472">Membrane</keyword>
<dbReference type="InterPro" id="IPR003661">
    <property type="entry name" value="HisK_dim/P_dom"/>
</dbReference>
<evidence type="ECO:0000256" key="5">
    <source>
        <dbReference type="ARBA" id="ARBA00022741"/>
    </source>
</evidence>
<keyword evidence="6" id="KW-0418">Kinase</keyword>
<dbReference type="PROSITE" id="PS50109">
    <property type="entry name" value="HIS_KIN"/>
    <property type="match status" value="1"/>
</dbReference>
<keyword evidence="8" id="KW-0902">Two-component regulatory system</keyword>
<evidence type="ECO:0000256" key="7">
    <source>
        <dbReference type="ARBA" id="ARBA00022840"/>
    </source>
</evidence>
<dbReference type="Gene3D" id="3.30.565.10">
    <property type="entry name" value="Histidine kinase-like ATPase, C-terminal domain"/>
    <property type="match status" value="1"/>
</dbReference>
<dbReference type="RefSeq" id="WP_073153528.1">
    <property type="nucleotide sequence ID" value="NZ_FQYY01000011.1"/>
</dbReference>
<sequence>MIFSDEHRFTRWFITIASVAIVTIFLWNVSIFFNRLKIEEREKMEIWVKAYSEVLNSDLNEDIPIELEVISKNTSTPMIIYHSKEDFYETRNIARKDTDNNEKIKALALEFQSDYQPIEIVYEDEVFGTLYYGNSNLINKLKYFPIGIVFIVILYLVILYYFYSTSKSHDQSLLWAGMAKETAHQIGTPLSSLVGWTEILKDENIDPSYIKEIEKDIYRLQTITDRFSKIGSLPNLQPLDIVEETKESYDYLKARSSKLINFSLHLPDEKINVNLNSQLYSWTVENIVKNAMDALKGKGDINIEINQDHKWVNVLIADTGKGISKNKFKKIFKPGYTSKKRGWGLGLSLAKRIIEEYHDGKIRVLKSELGKGTTFEIKLKKIA</sequence>
<evidence type="ECO:0000313" key="11">
    <source>
        <dbReference type="EMBL" id="SHJ21218.1"/>
    </source>
</evidence>
<dbReference type="PANTHER" id="PTHR43065:SF46">
    <property type="entry name" value="C4-DICARBOXYLATE TRANSPORT SENSOR PROTEIN DCTB"/>
    <property type="match status" value="1"/>
</dbReference>
<dbReference type="InterPro" id="IPR036097">
    <property type="entry name" value="HisK_dim/P_sf"/>
</dbReference>
<evidence type="ECO:0000256" key="3">
    <source>
        <dbReference type="ARBA" id="ARBA00022553"/>
    </source>
</evidence>
<organism evidence="11 12">
    <name type="scientific">Mesonia phycicola</name>
    <dbReference type="NCBI Taxonomy" id="579105"/>
    <lineage>
        <taxon>Bacteria</taxon>
        <taxon>Pseudomonadati</taxon>
        <taxon>Bacteroidota</taxon>
        <taxon>Flavobacteriia</taxon>
        <taxon>Flavobacteriales</taxon>
        <taxon>Flavobacteriaceae</taxon>
        <taxon>Mesonia</taxon>
    </lineage>
</organism>
<keyword evidence="7" id="KW-0067">ATP-binding</keyword>
<reference evidence="11 12" key="1">
    <citation type="submission" date="2016-11" db="EMBL/GenBank/DDBJ databases">
        <authorList>
            <person name="Jaros S."/>
            <person name="Januszkiewicz K."/>
            <person name="Wedrychowicz H."/>
        </authorList>
    </citation>
    <scope>NUCLEOTIDE SEQUENCE [LARGE SCALE GENOMIC DNA]</scope>
    <source>
        <strain evidence="11 12">DSM 21425</strain>
    </source>
</reference>
<evidence type="ECO:0000256" key="4">
    <source>
        <dbReference type="ARBA" id="ARBA00022679"/>
    </source>
</evidence>
<dbReference type="STRING" id="579105.SAMN04488096_11116"/>
<feature type="transmembrane region" description="Helical" evidence="9">
    <location>
        <begin position="143"/>
        <end position="163"/>
    </location>
</feature>
<dbReference type="InterPro" id="IPR003594">
    <property type="entry name" value="HATPase_dom"/>
</dbReference>
<evidence type="ECO:0000256" key="9">
    <source>
        <dbReference type="SAM" id="Phobius"/>
    </source>
</evidence>
<comment type="catalytic activity">
    <reaction evidence="1">
        <text>ATP + protein L-histidine = ADP + protein N-phospho-L-histidine.</text>
        <dbReference type="EC" id="2.7.13.3"/>
    </reaction>
</comment>
<evidence type="ECO:0000256" key="1">
    <source>
        <dbReference type="ARBA" id="ARBA00000085"/>
    </source>
</evidence>
<feature type="transmembrane region" description="Helical" evidence="9">
    <location>
        <begin position="12"/>
        <end position="33"/>
    </location>
</feature>
<dbReference type="AlphaFoldDB" id="A0A1M6HG81"/>
<evidence type="ECO:0000256" key="2">
    <source>
        <dbReference type="ARBA" id="ARBA00012438"/>
    </source>
</evidence>
<dbReference type="CDD" id="cd00082">
    <property type="entry name" value="HisKA"/>
    <property type="match status" value="1"/>
</dbReference>